<dbReference type="PANTHER" id="PTHR43767:SF8">
    <property type="entry name" value="LONG-CHAIN-FATTY-ACID--COA LIGASE"/>
    <property type="match status" value="1"/>
</dbReference>
<dbReference type="EMBL" id="BQKM01000002">
    <property type="protein sequence ID" value="GJN51380.1"/>
    <property type="molecule type" value="Genomic_DNA"/>
</dbReference>
<dbReference type="CDD" id="cd05936">
    <property type="entry name" value="FC-FACS_FadD_like"/>
    <property type="match status" value="1"/>
</dbReference>
<dbReference type="InterPro" id="IPR025110">
    <property type="entry name" value="AMP-bd_C"/>
</dbReference>
<comment type="subcellular location">
    <subcellularLocation>
        <location evidence="2">Membrane</location>
        <topology evidence="2">Peripheral membrane protein</topology>
    </subcellularLocation>
</comment>
<evidence type="ECO:0000256" key="9">
    <source>
        <dbReference type="ARBA" id="ARBA00022842"/>
    </source>
</evidence>
<dbReference type="Pfam" id="PF13193">
    <property type="entry name" value="AMP-binding_C"/>
    <property type="match status" value="1"/>
</dbReference>
<dbReference type="EMBL" id="AP023189">
    <property type="protein sequence ID" value="BCG23336.1"/>
    <property type="molecule type" value="Genomic_DNA"/>
</dbReference>
<evidence type="ECO:0000313" key="18">
    <source>
        <dbReference type="EMBL" id="GJN51380.1"/>
    </source>
</evidence>
<protein>
    <recommendedName>
        <fullName evidence="13">Long-chain-fatty-acid--CoA ligase</fullName>
        <ecNumber evidence="12">6.2.1.3</ecNumber>
    </recommendedName>
    <alternativeName>
        <fullName evidence="14">Long-chain acyl-CoA synthetase</fullName>
    </alternativeName>
</protein>
<dbReference type="NCBIfam" id="NF009139">
    <property type="entry name" value="PRK12492.1"/>
    <property type="match status" value="1"/>
</dbReference>
<evidence type="ECO:0000313" key="19">
    <source>
        <dbReference type="Proteomes" id="UP000509383"/>
    </source>
</evidence>
<evidence type="ECO:0000256" key="1">
    <source>
        <dbReference type="ARBA" id="ARBA00001946"/>
    </source>
</evidence>
<dbReference type="InterPro" id="IPR050237">
    <property type="entry name" value="ATP-dep_AMP-bd_enzyme"/>
</dbReference>
<evidence type="ECO:0000256" key="5">
    <source>
        <dbReference type="ARBA" id="ARBA00022598"/>
    </source>
</evidence>
<dbReference type="SUPFAM" id="SSF56801">
    <property type="entry name" value="Acetyl-CoA synthetase-like"/>
    <property type="match status" value="1"/>
</dbReference>
<dbReference type="Pfam" id="PF00501">
    <property type="entry name" value="AMP-binding"/>
    <property type="match status" value="1"/>
</dbReference>
<evidence type="ECO:0000256" key="7">
    <source>
        <dbReference type="ARBA" id="ARBA00022832"/>
    </source>
</evidence>
<proteinExistence type="inferred from homology"/>
<dbReference type="Proteomes" id="UP000509383">
    <property type="component" value="Chromosome"/>
</dbReference>
<keyword evidence="5 17" id="KW-0436">Ligase</keyword>
<evidence type="ECO:0000256" key="3">
    <source>
        <dbReference type="ARBA" id="ARBA00005005"/>
    </source>
</evidence>
<keyword evidence="8" id="KW-0067">ATP-binding</keyword>
<dbReference type="GO" id="GO:0005524">
    <property type="term" value="F:ATP binding"/>
    <property type="evidence" value="ECO:0007669"/>
    <property type="project" value="UniProtKB-KW"/>
</dbReference>
<evidence type="ECO:0000256" key="4">
    <source>
        <dbReference type="ARBA" id="ARBA00006432"/>
    </source>
</evidence>
<feature type="domain" description="AMP-binding enzyme C-terminal" evidence="16">
    <location>
        <begin position="478"/>
        <end position="552"/>
    </location>
</feature>
<evidence type="ECO:0000256" key="2">
    <source>
        <dbReference type="ARBA" id="ARBA00004170"/>
    </source>
</evidence>
<evidence type="ECO:0000256" key="12">
    <source>
        <dbReference type="ARBA" id="ARBA00026121"/>
    </source>
</evidence>
<name>A0A6J4E296_9PSED</name>
<evidence type="ECO:0000259" key="16">
    <source>
        <dbReference type="Pfam" id="PF13193"/>
    </source>
</evidence>
<accession>A0A6J4E296</accession>
<keyword evidence="9" id="KW-0460">Magnesium</keyword>
<dbReference type="EC" id="6.2.1.3" evidence="12"/>
<dbReference type="AlphaFoldDB" id="A0A6J4E296"/>
<dbReference type="PROSITE" id="PS00455">
    <property type="entry name" value="AMP_BINDING"/>
    <property type="match status" value="1"/>
</dbReference>
<evidence type="ECO:0000256" key="13">
    <source>
        <dbReference type="ARBA" id="ARBA00039545"/>
    </source>
</evidence>
<evidence type="ECO:0000256" key="6">
    <source>
        <dbReference type="ARBA" id="ARBA00022741"/>
    </source>
</evidence>
<keyword evidence="10" id="KW-0443">Lipid metabolism</keyword>
<dbReference type="Gene3D" id="3.30.300.30">
    <property type="match status" value="1"/>
</dbReference>
<dbReference type="KEGG" id="ptw:TUM18999_15270"/>
<evidence type="ECO:0000259" key="15">
    <source>
        <dbReference type="Pfam" id="PF00501"/>
    </source>
</evidence>
<keyword evidence="6" id="KW-0547">Nucleotide-binding</keyword>
<keyword evidence="11" id="KW-0472">Membrane</keyword>
<evidence type="ECO:0000313" key="20">
    <source>
        <dbReference type="Proteomes" id="UP001054892"/>
    </source>
</evidence>
<comment type="similarity">
    <text evidence="4">Belongs to the ATP-dependent AMP-binding enzyme family.</text>
</comment>
<dbReference type="PANTHER" id="PTHR43767">
    <property type="entry name" value="LONG-CHAIN-FATTY-ACID--COA LIGASE"/>
    <property type="match status" value="1"/>
</dbReference>
<keyword evidence="20" id="KW-1185">Reference proteome</keyword>
<dbReference type="GO" id="GO:0004467">
    <property type="term" value="F:long-chain fatty acid-CoA ligase activity"/>
    <property type="evidence" value="ECO:0007669"/>
    <property type="project" value="UniProtKB-EC"/>
</dbReference>
<dbReference type="RefSeq" id="WP_173176397.1">
    <property type="nucleotide sequence ID" value="NZ_AP023189.1"/>
</dbReference>
<keyword evidence="7" id="KW-0276">Fatty acid metabolism</keyword>
<dbReference type="FunFam" id="3.40.50.12780:FF:000003">
    <property type="entry name" value="Long-chain-fatty-acid--CoA ligase FadD"/>
    <property type="match status" value="1"/>
</dbReference>
<gene>
    <name evidence="17" type="primary">fadD2</name>
    <name evidence="17" type="ORF">TUM18999_15270</name>
    <name evidence="18" type="ORF">TUM20286_11320</name>
</gene>
<dbReference type="InterPro" id="IPR045851">
    <property type="entry name" value="AMP-bd_C_sf"/>
</dbReference>
<feature type="domain" description="AMP-dependent synthetase/ligase" evidence="15">
    <location>
        <begin position="30"/>
        <end position="427"/>
    </location>
</feature>
<comment type="pathway">
    <text evidence="3">Lipid metabolism; fatty acid beta-oxidation.</text>
</comment>
<dbReference type="NCBIfam" id="NF004229">
    <property type="entry name" value="PRK05677.1"/>
    <property type="match status" value="1"/>
</dbReference>
<dbReference type="InterPro" id="IPR000873">
    <property type="entry name" value="AMP-dep_synth/lig_dom"/>
</dbReference>
<dbReference type="Gene3D" id="3.40.50.12780">
    <property type="entry name" value="N-terminal domain of ligase-like"/>
    <property type="match status" value="1"/>
</dbReference>
<dbReference type="GO" id="GO:0016020">
    <property type="term" value="C:membrane"/>
    <property type="evidence" value="ECO:0007669"/>
    <property type="project" value="UniProtKB-SubCell"/>
</dbReference>
<reference evidence="17 19" key="1">
    <citation type="submission" date="2020-05" db="EMBL/GenBank/DDBJ databases">
        <title>Characterization of novel class B3 metallo-beta-lactamase from novel Pseudomonas species.</title>
        <authorList>
            <person name="Yamada K."/>
            <person name="Aoki K."/>
            <person name="Ishii Y."/>
        </authorList>
    </citation>
    <scope>NUCLEOTIDE SEQUENCE [LARGE SCALE GENOMIC DNA]</scope>
    <source>
        <strain evidence="17 19">TUM18999</strain>
        <strain evidence="18 20">TUM20286</strain>
    </source>
</reference>
<sequence>MQPDFWSDKRPAGVPDQIDLTAYRSVIEVFERSCKKFADRPAFSNLGVTLTYAELDRLSGAFAAYLQKHTDLKPGDRIAVQMPNVLQYPIAVFGALRAGLIVVNTNPLYTAREMRHQFKDAGVRALVYVNLFGKLVQEVLPDTEIDYLIEARMGDMLPALKGWLVNTVVKKVKKMVPDYHLPQAVSFKAALKQGQGHALKPVKVGLEDIAVLQYTGGTTGVAKGAMLTHGNLVANMQQVDACLSQLGPDGQPLMKQGQEIMIAPLPLYHIYAFTANCMCMMVNGNHNVLITNPRDIQGFVKELKKWRFSALLGLNTLFVALMDHPEFKDLDFSNLKVTNSGGTALVKATAERWQAMTGCSVVEGYGLTETSPVASTNPYGSLARLGTVGIPVPGTAFKVIDDEGAELPLGERGELCIKGPQVMKGYWQREEATAEVLDAEGWLKTGDIAVIDPDGYVRIVDRKKDLIIVSGFNVYPNEIEDVVMAHPKVASCAAIGVPDDKSGEAVKLFVVAREGGLSVDELKAYCKANFTGYKVPKHIVLKDALPMTPVGKILRRELRDIA</sequence>
<comment type="cofactor">
    <cofactor evidence="1">
        <name>Mg(2+)</name>
        <dbReference type="ChEBI" id="CHEBI:18420"/>
    </cofactor>
</comment>
<dbReference type="FunFam" id="3.30.300.30:FF:000006">
    <property type="entry name" value="Long-chain-fatty-acid--CoA ligase FadD"/>
    <property type="match status" value="1"/>
</dbReference>
<dbReference type="InterPro" id="IPR020845">
    <property type="entry name" value="AMP-binding_CS"/>
</dbReference>
<dbReference type="InterPro" id="IPR042099">
    <property type="entry name" value="ANL_N_sf"/>
</dbReference>
<evidence type="ECO:0000256" key="14">
    <source>
        <dbReference type="ARBA" id="ARBA00042773"/>
    </source>
</evidence>
<evidence type="ECO:0000256" key="10">
    <source>
        <dbReference type="ARBA" id="ARBA00023098"/>
    </source>
</evidence>
<evidence type="ECO:0000256" key="8">
    <source>
        <dbReference type="ARBA" id="ARBA00022840"/>
    </source>
</evidence>
<organism evidence="17 19">
    <name type="scientific">Pseudomonas tohonis</name>
    <dbReference type="NCBI Taxonomy" id="2725477"/>
    <lineage>
        <taxon>Bacteria</taxon>
        <taxon>Pseudomonadati</taxon>
        <taxon>Pseudomonadota</taxon>
        <taxon>Gammaproteobacteria</taxon>
        <taxon>Pseudomonadales</taxon>
        <taxon>Pseudomonadaceae</taxon>
        <taxon>Pseudomonas</taxon>
    </lineage>
</organism>
<evidence type="ECO:0000256" key="11">
    <source>
        <dbReference type="ARBA" id="ARBA00023136"/>
    </source>
</evidence>
<evidence type="ECO:0000313" key="17">
    <source>
        <dbReference type="EMBL" id="BCG23336.1"/>
    </source>
</evidence>
<dbReference type="Proteomes" id="UP001054892">
    <property type="component" value="Unassembled WGS sequence"/>
</dbReference>